<dbReference type="PROSITE" id="PS51833">
    <property type="entry name" value="HDOD"/>
    <property type="match status" value="1"/>
</dbReference>
<protein>
    <submittedName>
        <fullName evidence="2">HDOD domain-containing protein</fullName>
    </submittedName>
</protein>
<dbReference type="PANTHER" id="PTHR33525:SF3">
    <property type="entry name" value="RIBONUCLEASE Y"/>
    <property type="match status" value="1"/>
</dbReference>
<evidence type="ECO:0000313" key="3">
    <source>
        <dbReference type="Proteomes" id="UP001500547"/>
    </source>
</evidence>
<proteinExistence type="predicted"/>
<dbReference type="InterPro" id="IPR052340">
    <property type="entry name" value="RNase_Y/CdgJ"/>
</dbReference>
<dbReference type="EMBL" id="BAABLD010000005">
    <property type="protein sequence ID" value="GAA5161784.1"/>
    <property type="molecule type" value="Genomic_DNA"/>
</dbReference>
<feature type="domain" description="HDOD" evidence="1">
    <location>
        <begin position="14"/>
        <end position="209"/>
    </location>
</feature>
<evidence type="ECO:0000313" key="2">
    <source>
        <dbReference type="EMBL" id="GAA5161784.1"/>
    </source>
</evidence>
<comment type="caution">
    <text evidence="2">The sequence shown here is derived from an EMBL/GenBank/DDBJ whole genome shotgun (WGS) entry which is preliminary data.</text>
</comment>
<evidence type="ECO:0000259" key="1">
    <source>
        <dbReference type="PROSITE" id="PS51833"/>
    </source>
</evidence>
<dbReference type="Proteomes" id="UP001500547">
    <property type="component" value="Unassembled WGS sequence"/>
</dbReference>
<dbReference type="PANTHER" id="PTHR33525">
    <property type="match status" value="1"/>
</dbReference>
<accession>A0ABP9QH36</accession>
<reference evidence="3" key="1">
    <citation type="journal article" date="2019" name="Int. J. Syst. Evol. Microbiol.">
        <title>The Global Catalogue of Microorganisms (GCM) 10K type strain sequencing project: providing services to taxonomists for standard genome sequencing and annotation.</title>
        <authorList>
            <consortium name="The Broad Institute Genomics Platform"/>
            <consortium name="The Broad Institute Genome Sequencing Center for Infectious Disease"/>
            <person name="Wu L."/>
            <person name="Ma J."/>
        </authorList>
    </citation>
    <scope>NUCLEOTIDE SEQUENCE [LARGE SCALE GENOMIC DNA]</scope>
    <source>
        <strain evidence="3">JCM 18715</strain>
    </source>
</reference>
<name>A0ABP9QH36_9RHOO</name>
<dbReference type="Pfam" id="PF08668">
    <property type="entry name" value="HDOD"/>
    <property type="match status" value="1"/>
</dbReference>
<dbReference type="RefSeq" id="WP_345531932.1">
    <property type="nucleotide sequence ID" value="NZ_BAABLD010000005.1"/>
</dbReference>
<dbReference type="SUPFAM" id="SSF109604">
    <property type="entry name" value="HD-domain/PDEase-like"/>
    <property type="match status" value="1"/>
</dbReference>
<dbReference type="Gene3D" id="1.10.3210.10">
    <property type="entry name" value="Hypothetical protein af1432"/>
    <property type="match status" value="1"/>
</dbReference>
<sequence>MYRAQELVASLDKLASLPSVYYRIRDKLDDPDATIAELTQEIASDPALSTAVLRVANSAMYGLPRRVDSIGQALNLIGLRTLGDIVLTSSIATTFGGIHAGTMDMLRFWRSSVRCALLCRVMAEQRGDVLAERMFLLGLLSDMGHLVMYQAIPDLSDLVLSTGGLSLEQRAAREREVIGCDFAEVGVALAHSWRLPVSLGVTLGAQLQPEQAGDLAPQAACIRFARHLDDDIESDVALDDLAQKHVATWRALSGAEDASVSALVTAAEASLLEMLVAMGLAH</sequence>
<keyword evidence="3" id="KW-1185">Reference proteome</keyword>
<dbReference type="InterPro" id="IPR013976">
    <property type="entry name" value="HDOD"/>
</dbReference>
<organism evidence="2 3">
    <name type="scientific">Viridibacterium curvum</name>
    <dbReference type="NCBI Taxonomy" id="1101404"/>
    <lineage>
        <taxon>Bacteria</taxon>
        <taxon>Pseudomonadati</taxon>
        <taxon>Pseudomonadota</taxon>
        <taxon>Betaproteobacteria</taxon>
        <taxon>Rhodocyclales</taxon>
        <taxon>Rhodocyclaceae</taxon>
        <taxon>Viridibacterium</taxon>
    </lineage>
</organism>
<gene>
    <name evidence="2" type="ORF">GCM10025770_11580</name>
</gene>